<protein>
    <submittedName>
        <fullName evidence="1">Uncharacterized protein</fullName>
    </submittedName>
</protein>
<evidence type="ECO:0000313" key="1">
    <source>
        <dbReference type="EMBL" id="EYF06756.1"/>
    </source>
</evidence>
<reference evidence="1 2" key="1">
    <citation type="submission" date="2013-05" db="EMBL/GenBank/DDBJ databases">
        <title>Genome assembly of Chondromyces apiculatus DSM 436.</title>
        <authorList>
            <person name="Sharma G."/>
            <person name="Khatri I."/>
            <person name="Kaur C."/>
            <person name="Mayilraj S."/>
            <person name="Subramanian S."/>
        </authorList>
    </citation>
    <scope>NUCLEOTIDE SEQUENCE [LARGE SCALE GENOMIC DNA]</scope>
    <source>
        <strain evidence="1 2">DSM 436</strain>
    </source>
</reference>
<proteinExistence type="predicted"/>
<name>A0A017TDR8_9BACT</name>
<accession>A0A017TDR8</accession>
<evidence type="ECO:0000313" key="2">
    <source>
        <dbReference type="Proteomes" id="UP000019678"/>
    </source>
</evidence>
<comment type="caution">
    <text evidence="1">The sequence shown here is derived from an EMBL/GenBank/DDBJ whole genome shotgun (WGS) entry which is preliminary data.</text>
</comment>
<dbReference type="Proteomes" id="UP000019678">
    <property type="component" value="Unassembled WGS sequence"/>
</dbReference>
<gene>
    <name evidence="1" type="ORF">CAP_1453</name>
</gene>
<dbReference type="STRING" id="1192034.CAP_1453"/>
<keyword evidence="2" id="KW-1185">Reference proteome</keyword>
<dbReference type="AlphaFoldDB" id="A0A017TDR8"/>
<organism evidence="1 2">
    <name type="scientific">Chondromyces apiculatus DSM 436</name>
    <dbReference type="NCBI Taxonomy" id="1192034"/>
    <lineage>
        <taxon>Bacteria</taxon>
        <taxon>Pseudomonadati</taxon>
        <taxon>Myxococcota</taxon>
        <taxon>Polyangia</taxon>
        <taxon>Polyangiales</taxon>
        <taxon>Polyangiaceae</taxon>
        <taxon>Chondromyces</taxon>
    </lineage>
</organism>
<sequence length="49" mass="5213">MSIACQSQREGRLGPRAMTGVFVCRARRGACERCVRAVRASGAAGAMTR</sequence>
<dbReference type="EMBL" id="ASRX01000014">
    <property type="protein sequence ID" value="EYF06756.1"/>
    <property type="molecule type" value="Genomic_DNA"/>
</dbReference>